<dbReference type="GO" id="GO:0030151">
    <property type="term" value="F:molybdenum ion binding"/>
    <property type="evidence" value="ECO:0007669"/>
    <property type="project" value="InterPro"/>
</dbReference>
<evidence type="ECO:0000256" key="8">
    <source>
        <dbReference type="ARBA" id="ARBA00022723"/>
    </source>
</evidence>
<dbReference type="InterPro" id="IPR008335">
    <property type="entry name" value="Mopterin_OxRdtase_euk"/>
</dbReference>
<dbReference type="PRINTS" id="PR00407">
    <property type="entry name" value="EUMOPTERIN"/>
</dbReference>
<dbReference type="PANTHER" id="PTHR19372">
    <property type="entry name" value="SULFITE REDUCTASE"/>
    <property type="match status" value="1"/>
</dbReference>
<dbReference type="GO" id="GO:0043546">
    <property type="term" value="F:molybdopterin cofactor binding"/>
    <property type="evidence" value="ECO:0007669"/>
    <property type="project" value="TreeGrafter"/>
</dbReference>
<dbReference type="Pfam" id="PF00173">
    <property type="entry name" value="Cyt-b5"/>
    <property type="match status" value="1"/>
</dbReference>
<dbReference type="InterPro" id="IPR000572">
    <property type="entry name" value="OxRdtase_Mopterin-bd_dom"/>
</dbReference>
<dbReference type="Pfam" id="PF03404">
    <property type="entry name" value="Mo-co_dimer"/>
    <property type="match status" value="1"/>
</dbReference>
<comment type="subcellular location">
    <subcellularLocation>
        <location evidence="3">Mitochondrion intermembrane space</location>
    </subcellularLocation>
</comment>
<gene>
    <name evidence="14" type="ORF">CTEN210_01572</name>
</gene>
<keyword evidence="9" id="KW-0560">Oxidoreductase</keyword>
<evidence type="ECO:0000256" key="9">
    <source>
        <dbReference type="ARBA" id="ARBA00023002"/>
    </source>
</evidence>
<dbReference type="SUPFAM" id="SSF81296">
    <property type="entry name" value="E set domains"/>
    <property type="match status" value="1"/>
</dbReference>
<keyword evidence="8" id="KW-0479">Metal-binding</keyword>
<evidence type="ECO:0000313" key="14">
    <source>
        <dbReference type="EMBL" id="GFH45098.1"/>
    </source>
</evidence>
<accession>A0AAD3CFW0</accession>
<keyword evidence="10" id="KW-0408">Iron</keyword>
<dbReference type="FunFam" id="3.10.120.10:FF:000007">
    <property type="entry name" value="Sulfite oxidase, mitochondrial"/>
    <property type="match status" value="1"/>
</dbReference>
<protein>
    <recommendedName>
        <fullName evidence="5">sulfite oxidase</fullName>
        <ecNumber evidence="5">1.8.3.1</ecNumber>
    </recommendedName>
</protein>
<dbReference type="GO" id="GO:0006790">
    <property type="term" value="P:sulfur compound metabolic process"/>
    <property type="evidence" value="ECO:0007669"/>
    <property type="project" value="TreeGrafter"/>
</dbReference>
<dbReference type="GO" id="GO:0008482">
    <property type="term" value="F:sulfite oxidase activity"/>
    <property type="evidence" value="ECO:0007669"/>
    <property type="project" value="UniProtKB-EC"/>
</dbReference>
<dbReference type="InterPro" id="IPR014756">
    <property type="entry name" value="Ig_E-set"/>
</dbReference>
<dbReference type="InterPro" id="IPR001199">
    <property type="entry name" value="Cyt_B5-like_heme/steroid-bd"/>
</dbReference>
<evidence type="ECO:0000256" key="5">
    <source>
        <dbReference type="ARBA" id="ARBA00012505"/>
    </source>
</evidence>
<dbReference type="Gene3D" id="2.60.40.650">
    <property type="match status" value="1"/>
</dbReference>
<dbReference type="GO" id="GO:0020037">
    <property type="term" value="F:heme binding"/>
    <property type="evidence" value="ECO:0007669"/>
    <property type="project" value="InterPro"/>
</dbReference>
<evidence type="ECO:0000256" key="4">
    <source>
        <dbReference type="ARBA" id="ARBA00004971"/>
    </source>
</evidence>
<feature type="domain" description="Cytochrome b5 heme-binding" evidence="13">
    <location>
        <begin position="92"/>
        <end position="172"/>
    </location>
</feature>
<dbReference type="EMBL" id="BLLK01000020">
    <property type="protein sequence ID" value="GFH45098.1"/>
    <property type="molecule type" value="Genomic_DNA"/>
</dbReference>
<evidence type="ECO:0000256" key="2">
    <source>
        <dbReference type="ARBA" id="ARBA00001970"/>
    </source>
</evidence>
<keyword evidence="11" id="KW-0496">Mitochondrion</keyword>
<proteinExistence type="predicted"/>
<dbReference type="AlphaFoldDB" id="A0AAD3CFW0"/>
<keyword evidence="7" id="KW-0349">Heme</keyword>
<reference evidence="14 15" key="1">
    <citation type="journal article" date="2021" name="Sci. Rep.">
        <title>The genome of the diatom Chaetoceros tenuissimus carries an ancient integrated fragment of an extant virus.</title>
        <authorList>
            <person name="Hongo Y."/>
            <person name="Kimura K."/>
            <person name="Takaki Y."/>
            <person name="Yoshida Y."/>
            <person name="Baba S."/>
            <person name="Kobayashi G."/>
            <person name="Nagasaki K."/>
            <person name="Hano T."/>
            <person name="Tomaru Y."/>
        </authorList>
    </citation>
    <scope>NUCLEOTIDE SEQUENCE [LARGE SCALE GENOMIC DNA]</scope>
    <source>
        <strain evidence="14 15">NIES-3715</strain>
    </source>
</reference>
<dbReference type="Gene3D" id="3.90.420.10">
    <property type="entry name" value="Oxidoreductase, molybdopterin-binding domain"/>
    <property type="match status" value="1"/>
</dbReference>
<dbReference type="SMART" id="SM01117">
    <property type="entry name" value="Cyt-b5"/>
    <property type="match status" value="1"/>
</dbReference>
<comment type="cofactor">
    <cofactor evidence="1">
        <name>Mo-molybdopterin</name>
        <dbReference type="ChEBI" id="CHEBI:71302"/>
    </cofactor>
</comment>
<dbReference type="InterPro" id="IPR018506">
    <property type="entry name" value="Cyt_B5_heme-BS"/>
</dbReference>
<comment type="caution">
    <text evidence="14">The sequence shown here is derived from an EMBL/GenBank/DDBJ whole genome shotgun (WGS) entry which is preliminary data.</text>
</comment>
<keyword evidence="15" id="KW-1185">Reference proteome</keyword>
<dbReference type="InterPro" id="IPR005066">
    <property type="entry name" value="MoCF_OxRdtse_dimer"/>
</dbReference>
<dbReference type="PROSITE" id="PS00191">
    <property type="entry name" value="CYTOCHROME_B5_1"/>
    <property type="match status" value="1"/>
</dbReference>
<evidence type="ECO:0000313" key="15">
    <source>
        <dbReference type="Proteomes" id="UP001054902"/>
    </source>
</evidence>
<evidence type="ECO:0000259" key="13">
    <source>
        <dbReference type="PROSITE" id="PS50255"/>
    </source>
</evidence>
<evidence type="ECO:0000256" key="10">
    <source>
        <dbReference type="ARBA" id="ARBA00023004"/>
    </source>
</evidence>
<comment type="pathway">
    <text evidence="4">Energy metabolism; sulfur metabolism.</text>
</comment>
<dbReference type="PROSITE" id="PS50255">
    <property type="entry name" value="CYTOCHROME_B5_2"/>
    <property type="match status" value="1"/>
</dbReference>
<dbReference type="EC" id="1.8.3.1" evidence="5"/>
<organism evidence="14 15">
    <name type="scientific">Chaetoceros tenuissimus</name>
    <dbReference type="NCBI Taxonomy" id="426638"/>
    <lineage>
        <taxon>Eukaryota</taxon>
        <taxon>Sar</taxon>
        <taxon>Stramenopiles</taxon>
        <taxon>Ochrophyta</taxon>
        <taxon>Bacillariophyta</taxon>
        <taxon>Coscinodiscophyceae</taxon>
        <taxon>Chaetocerotophycidae</taxon>
        <taxon>Chaetocerotales</taxon>
        <taxon>Chaetocerotaceae</taxon>
        <taxon>Chaetoceros</taxon>
    </lineage>
</organism>
<dbReference type="GO" id="GO:0005758">
    <property type="term" value="C:mitochondrial intermembrane space"/>
    <property type="evidence" value="ECO:0007669"/>
    <property type="project" value="UniProtKB-SubCell"/>
</dbReference>
<dbReference type="PRINTS" id="PR00363">
    <property type="entry name" value="CYTOCHROMEB5"/>
</dbReference>
<comment type="cofactor">
    <cofactor evidence="2">
        <name>heme b</name>
        <dbReference type="ChEBI" id="CHEBI:60344"/>
    </cofactor>
</comment>
<dbReference type="PANTHER" id="PTHR19372:SF7">
    <property type="entry name" value="SULFITE OXIDASE, MITOCHONDRIAL"/>
    <property type="match status" value="1"/>
</dbReference>
<dbReference type="SUPFAM" id="SSF56524">
    <property type="entry name" value="Oxidoreductase molybdopterin-binding domain"/>
    <property type="match status" value="1"/>
</dbReference>
<dbReference type="Proteomes" id="UP001054902">
    <property type="component" value="Unassembled WGS sequence"/>
</dbReference>
<name>A0AAD3CFW0_9STRA</name>
<evidence type="ECO:0000256" key="11">
    <source>
        <dbReference type="ARBA" id="ARBA00023128"/>
    </source>
</evidence>
<evidence type="ECO:0000256" key="6">
    <source>
        <dbReference type="ARBA" id="ARBA00022505"/>
    </source>
</evidence>
<evidence type="ECO:0000256" key="7">
    <source>
        <dbReference type="ARBA" id="ARBA00022617"/>
    </source>
</evidence>
<dbReference type="FunFam" id="3.90.420.10:FF:000002">
    <property type="entry name" value="sulfite oxidase, mitochondrial"/>
    <property type="match status" value="1"/>
</dbReference>
<keyword evidence="6" id="KW-0500">Molybdenum</keyword>
<sequence>MLSRLARSCALPRNGKRLTHKRLATSRNLAAFSSFANSNEGNQNKLSAILAASAILAGTSICASEAKHPDPTPTNVTQEEGFEDNVRDLDKLPTYTSEQVSENNGENGKIWMSYGGIVYDVTNFVYNHPGGSERIMLAAGGAVEPYWHLYRQHFATDLPMRLMEDMVVGKLAEKDQDAIDEQMAKIEEENEDPYAHEPKRSELLIVHGDQPMNAEVPAELLTSSYITPADVFYIRHHHPVPLMMKKDIDSYELEIDLSEFSSELGLKESTVKISIADLKKLPKTEVVATLQCSGNRRGDMNSAGRTSGTSWSQGAISTAKWGGVRLTDVLKAAGIEDPISLTEKDSIQKHLRMESLDGMKASINMEKATNPYGDVIIAYEMNGEPLPRDHGFPLRVIVPGFAAVRNMKWLKKIEISKNEAEGAWQQGLNYKTLPPSVTDAKKVDLAKMPSMTEVAVFSGITSVDIVGIPKLKPGKTVLVKAKGWAWSGGGRNIVRVDVSGNAGESWTAANLGEGSDQKFNRAWAWTFWECEVPAIVKKDGTVEVVSKAVDLAFNSQPESVAHGWNVRGLGNNSWYRVITRG</sequence>
<dbReference type="Gene3D" id="3.10.120.10">
    <property type="entry name" value="Cytochrome b5-like heme/steroid binding domain"/>
    <property type="match status" value="1"/>
</dbReference>
<feature type="region of interest" description="Disordered" evidence="12">
    <location>
        <begin position="66"/>
        <end position="87"/>
    </location>
</feature>
<dbReference type="InterPro" id="IPR036374">
    <property type="entry name" value="OxRdtase_Mopterin-bd_sf"/>
</dbReference>
<evidence type="ECO:0000256" key="12">
    <source>
        <dbReference type="SAM" id="MobiDB-lite"/>
    </source>
</evidence>
<evidence type="ECO:0000256" key="3">
    <source>
        <dbReference type="ARBA" id="ARBA00004569"/>
    </source>
</evidence>
<dbReference type="InterPro" id="IPR036400">
    <property type="entry name" value="Cyt_B5-like_heme/steroid_sf"/>
</dbReference>
<evidence type="ECO:0000256" key="1">
    <source>
        <dbReference type="ARBA" id="ARBA00001924"/>
    </source>
</evidence>
<dbReference type="Pfam" id="PF00174">
    <property type="entry name" value="Oxidored_molyb"/>
    <property type="match status" value="1"/>
</dbReference>
<dbReference type="SUPFAM" id="SSF55856">
    <property type="entry name" value="Cytochrome b5-like heme/steroid binding domain"/>
    <property type="match status" value="1"/>
</dbReference>